<accession>A0ABW8K6Z5</accession>
<dbReference type="Pfam" id="PF00756">
    <property type="entry name" value="Esterase"/>
    <property type="match status" value="1"/>
</dbReference>
<proteinExistence type="predicted"/>
<evidence type="ECO:0000313" key="4">
    <source>
        <dbReference type="Proteomes" id="UP001620408"/>
    </source>
</evidence>
<evidence type="ECO:0000313" key="3">
    <source>
        <dbReference type="EMBL" id="MFK2917678.1"/>
    </source>
</evidence>
<feature type="region of interest" description="Disordered" evidence="1">
    <location>
        <begin position="528"/>
        <end position="554"/>
    </location>
</feature>
<comment type="caution">
    <text evidence="3">The sequence shown here is derived from an EMBL/GenBank/DDBJ whole genome shotgun (WGS) entry which is preliminary data.</text>
</comment>
<dbReference type="EMBL" id="JADIKD010000010">
    <property type="protein sequence ID" value="MFK2917678.1"/>
    <property type="molecule type" value="Genomic_DNA"/>
</dbReference>
<name>A0ABW8K6Z5_9GAMM</name>
<dbReference type="PANTHER" id="PTHR48098">
    <property type="entry name" value="ENTEROCHELIN ESTERASE-RELATED"/>
    <property type="match status" value="1"/>
</dbReference>
<gene>
    <name evidence="3" type="ORF">ISS97_10445</name>
</gene>
<reference evidence="3 4" key="1">
    <citation type="submission" date="2020-10" db="EMBL/GenBank/DDBJ databases">
        <title>Phylogeny of dyella-like bacteria.</title>
        <authorList>
            <person name="Fu J."/>
        </authorList>
    </citation>
    <scope>NUCLEOTIDE SEQUENCE [LARGE SCALE GENOMIC DNA]</scope>
    <source>
        <strain evidence="3 4">BB4</strain>
    </source>
</reference>
<evidence type="ECO:0000256" key="2">
    <source>
        <dbReference type="SAM" id="SignalP"/>
    </source>
</evidence>
<feature type="signal peptide" evidence="2">
    <location>
        <begin position="1"/>
        <end position="23"/>
    </location>
</feature>
<evidence type="ECO:0000256" key="1">
    <source>
        <dbReference type="SAM" id="MobiDB-lite"/>
    </source>
</evidence>
<dbReference type="InterPro" id="IPR000801">
    <property type="entry name" value="Esterase-like"/>
</dbReference>
<dbReference type="RefSeq" id="WP_379986751.1">
    <property type="nucleotide sequence ID" value="NZ_JADIKD010000010.1"/>
</dbReference>
<feature type="compositionally biased region" description="Basic residues" evidence="1">
    <location>
        <begin position="539"/>
        <end position="548"/>
    </location>
</feature>
<dbReference type="InterPro" id="IPR050583">
    <property type="entry name" value="Mycobacterial_A85_antigen"/>
</dbReference>
<dbReference type="SUPFAM" id="SSF53474">
    <property type="entry name" value="alpha/beta-Hydrolases"/>
    <property type="match status" value="1"/>
</dbReference>
<dbReference type="Gene3D" id="3.40.50.1820">
    <property type="entry name" value="alpha/beta hydrolase"/>
    <property type="match status" value="1"/>
</dbReference>
<sequence>MLRRRPVVALCLSLALLCGAALARTDVPRAHHFFRVTLDSAETAPVSGRLLLFVIDAKTAKAQTKDGKVDAVDVDPLNPGQTLVAAREVDRLAPGESIDVDADAQAFPTGIAQLVPGDYLVQAVLDVDHSYNYTGRGAGDVISDVVPMRLPEAIMPKLSLAKTVPEKDAWTLPPSAPQAMRDAMPAAQQRAEAIDFVSPSLSAFWGRPIHMRGLVLVPPGYDPKGKQHYPVVYYTHGFGGGLARFAGPVTTAYAAMEKGEMPPMIWVFLDQSSPTGTHEFADSVNNGPWGKALTEELIPHLESHYHMDGKARGRFLNGHSSGGWATLWLQTRYPKVFGGTWSTSPDPSDFHDFTGIDLYAPKANAYREPDGSAYPLIRDKGKVLATFQQFAQLERVLGGYGGQLASFEWVFSPRGKDGRPQPMFDRDSGDIDPAVVTYWSDHYDIAKRLQADWPKLKPDLDGKIHVIVGTADTFYLDGSAHRLKDALDGLHAKAEVRFIPDKTHFDLYAEGDDRSALLKQITREMYAVARPPAEPSKPSKAKHPKSGHKVAAAP</sequence>
<keyword evidence="4" id="KW-1185">Reference proteome</keyword>
<organism evidence="3 4">
    <name type="scientific">Dyella koreensis</name>
    <dbReference type="NCBI Taxonomy" id="311235"/>
    <lineage>
        <taxon>Bacteria</taxon>
        <taxon>Pseudomonadati</taxon>
        <taxon>Pseudomonadota</taxon>
        <taxon>Gammaproteobacteria</taxon>
        <taxon>Lysobacterales</taxon>
        <taxon>Rhodanobacteraceae</taxon>
        <taxon>Dyella</taxon>
    </lineage>
</organism>
<feature type="chain" id="PRO_5045695547" evidence="2">
    <location>
        <begin position="24"/>
        <end position="554"/>
    </location>
</feature>
<protein>
    <submittedName>
        <fullName evidence="3">Enterochelin esterase</fullName>
    </submittedName>
</protein>
<dbReference type="Proteomes" id="UP001620408">
    <property type="component" value="Unassembled WGS sequence"/>
</dbReference>
<keyword evidence="2" id="KW-0732">Signal</keyword>
<dbReference type="InterPro" id="IPR029058">
    <property type="entry name" value="AB_hydrolase_fold"/>
</dbReference>
<dbReference type="PANTHER" id="PTHR48098:SF3">
    <property type="entry name" value="IRON(III) ENTEROBACTIN ESTERASE"/>
    <property type="match status" value="1"/>
</dbReference>